<dbReference type="Proteomes" id="UP000001072">
    <property type="component" value="Unassembled WGS sequence"/>
</dbReference>
<evidence type="ECO:0000313" key="2">
    <source>
        <dbReference type="Proteomes" id="UP000001072"/>
    </source>
</evidence>
<reference evidence="2" key="1">
    <citation type="journal article" date="2011" name="Proc. Natl. Acad. Sci. U.S.A.">
        <title>Obligate biotrophy features unraveled by the genomic analysis of rust fungi.</title>
        <authorList>
            <person name="Duplessis S."/>
            <person name="Cuomo C.A."/>
            <person name="Lin Y.-C."/>
            <person name="Aerts A."/>
            <person name="Tisserant E."/>
            <person name="Veneault-Fourrey C."/>
            <person name="Joly D.L."/>
            <person name="Hacquard S."/>
            <person name="Amselem J."/>
            <person name="Cantarel B.L."/>
            <person name="Chiu R."/>
            <person name="Coutinho P.M."/>
            <person name="Feau N."/>
            <person name="Field M."/>
            <person name="Frey P."/>
            <person name="Gelhaye E."/>
            <person name="Goldberg J."/>
            <person name="Grabherr M.G."/>
            <person name="Kodira C.D."/>
            <person name="Kohler A."/>
            <person name="Kuees U."/>
            <person name="Lindquist E.A."/>
            <person name="Lucas S.M."/>
            <person name="Mago R."/>
            <person name="Mauceli E."/>
            <person name="Morin E."/>
            <person name="Murat C."/>
            <person name="Pangilinan J.L."/>
            <person name="Park R."/>
            <person name="Pearson M."/>
            <person name="Quesneville H."/>
            <person name="Rouhier N."/>
            <person name="Sakthikumar S."/>
            <person name="Salamov A.A."/>
            <person name="Schmutz J."/>
            <person name="Selles B."/>
            <person name="Shapiro H."/>
            <person name="Tanguay P."/>
            <person name="Tuskan G.A."/>
            <person name="Henrissat B."/>
            <person name="Van de Peer Y."/>
            <person name="Rouze P."/>
            <person name="Ellis J.G."/>
            <person name="Dodds P.N."/>
            <person name="Schein J.E."/>
            <person name="Zhong S."/>
            <person name="Hamelin R.C."/>
            <person name="Grigoriev I.V."/>
            <person name="Szabo L.J."/>
            <person name="Martin F."/>
        </authorList>
    </citation>
    <scope>NUCLEOTIDE SEQUENCE [LARGE SCALE GENOMIC DNA]</scope>
    <source>
        <strain evidence="2">98AG31 / pathotype 3-4-7</strain>
    </source>
</reference>
<gene>
    <name evidence="1" type="ORF">MELLADRAFT_70125</name>
</gene>
<dbReference type="AlphaFoldDB" id="F4SDP7"/>
<keyword evidence="2" id="KW-1185">Reference proteome</keyword>
<dbReference type="KEGG" id="mlr:MELLADRAFT_70125"/>
<dbReference type="InParanoid" id="F4SDP7"/>
<protein>
    <submittedName>
        <fullName evidence="1">Uncharacterized protein</fullName>
    </submittedName>
</protein>
<dbReference type="EMBL" id="GL883278">
    <property type="protein sequence ID" value="EGF97231.1"/>
    <property type="molecule type" value="Genomic_DNA"/>
</dbReference>
<dbReference type="HOGENOM" id="CLU_1360695_0_0_1"/>
<proteinExistence type="predicted"/>
<dbReference type="RefSeq" id="XP_007419500.1">
    <property type="nucleotide sequence ID" value="XM_007419438.1"/>
</dbReference>
<accession>F4SDP7</accession>
<name>F4SDP7_MELLP</name>
<organism evidence="2">
    <name type="scientific">Melampsora larici-populina (strain 98AG31 / pathotype 3-4-7)</name>
    <name type="common">Poplar leaf rust fungus</name>
    <dbReference type="NCBI Taxonomy" id="747676"/>
    <lineage>
        <taxon>Eukaryota</taxon>
        <taxon>Fungi</taxon>
        <taxon>Dikarya</taxon>
        <taxon>Basidiomycota</taxon>
        <taxon>Pucciniomycotina</taxon>
        <taxon>Pucciniomycetes</taxon>
        <taxon>Pucciniales</taxon>
        <taxon>Melampsoraceae</taxon>
        <taxon>Melampsora</taxon>
    </lineage>
</organism>
<dbReference type="VEuPathDB" id="FungiDB:MELLADRAFT_70125"/>
<sequence length="201" mass="22482">MAANHQLWVAGLFDLDADDNFDQNGARIVKYMTTLVSYRPNTGHQEIVIDVVPPASHDNFTVENGIHILAGKLIDNNLQGTHLFCQRWDSLATCTLYMSYQNLVNVVQAIGTGNITSVEFNQQIPEIATSLIVRHRSYDSICLNYVTFEVEYMFKRDLAESLGADESFIGTEINIIGQMVGRNNLSGRWSIMATEYNVGGQ</sequence>
<evidence type="ECO:0000313" key="1">
    <source>
        <dbReference type="EMBL" id="EGF97231.1"/>
    </source>
</evidence>
<dbReference type="GeneID" id="18931431"/>